<evidence type="ECO:0000256" key="3">
    <source>
        <dbReference type="ARBA" id="ARBA00022801"/>
    </source>
</evidence>
<dbReference type="PANTHER" id="PTHR21661">
    <property type="entry name" value="EPOXIDE HYDROLASE 1-RELATED"/>
    <property type="match status" value="1"/>
</dbReference>
<dbReference type="SUPFAM" id="SSF53474">
    <property type="entry name" value="alpha/beta-Hydrolases"/>
    <property type="match status" value="3"/>
</dbReference>
<dbReference type="Proteomes" id="UP000053240">
    <property type="component" value="Unassembled WGS sequence"/>
</dbReference>
<feature type="domain" description="Epoxide hydrolase N-terminal" evidence="5">
    <location>
        <begin position="53"/>
        <end position="162"/>
    </location>
</feature>
<dbReference type="GO" id="GO:0097176">
    <property type="term" value="P:epoxide metabolic process"/>
    <property type="evidence" value="ECO:0007669"/>
    <property type="project" value="TreeGrafter"/>
</dbReference>
<dbReference type="EMBL" id="KQ459630">
    <property type="protein sequence ID" value="KPJ20526.1"/>
    <property type="molecule type" value="Genomic_DNA"/>
</dbReference>
<feature type="signal peptide" evidence="4">
    <location>
        <begin position="1"/>
        <end position="22"/>
    </location>
</feature>
<dbReference type="InterPro" id="IPR010497">
    <property type="entry name" value="Epoxide_hydro_N"/>
</dbReference>
<keyword evidence="2" id="KW-0058">Aromatic hydrocarbons catabolism</keyword>
<dbReference type="Pfam" id="PF06441">
    <property type="entry name" value="EHN"/>
    <property type="match status" value="3"/>
</dbReference>
<dbReference type="InterPro" id="IPR000639">
    <property type="entry name" value="Epox_hydrolase-like"/>
</dbReference>
<keyword evidence="7" id="KW-1185">Reference proteome</keyword>
<keyword evidence="4" id="KW-0732">Signal</keyword>
<evidence type="ECO:0000256" key="1">
    <source>
        <dbReference type="ARBA" id="ARBA00010088"/>
    </source>
</evidence>
<dbReference type="STRING" id="76193.A0A0N1IBG8"/>
<feature type="chain" id="PRO_5005873834" evidence="4">
    <location>
        <begin position="23"/>
        <end position="1299"/>
    </location>
</feature>
<evidence type="ECO:0000256" key="4">
    <source>
        <dbReference type="SAM" id="SignalP"/>
    </source>
</evidence>
<evidence type="ECO:0000313" key="7">
    <source>
        <dbReference type="Proteomes" id="UP000053240"/>
    </source>
</evidence>
<feature type="domain" description="Epoxide hydrolase N-terminal" evidence="5">
    <location>
        <begin position="445"/>
        <end position="554"/>
    </location>
</feature>
<evidence type="ECO:0000256" key="2">
    <source>
        <dbReference type="ARBA" id="ARBA00022797"/>
    </source>
</evidence>
<accession>A0A0N1IBG8</accession>
<dbReference type="PRINTS" id="PR00412">
    <property type="entry name" value="EPOXHYDRLASE"/>
</dbReference>
<feature type="domain" description="Epoxide hydrolase N-terminal" evidence="5">
    <location>
        <begin position="890"/>
        <end position="999"/>
    </location>
</feature>
<dbReference type="GO" id="GO:0004301">
    <property type="term" value="F:epoxide hydrolase activity"/>
    <property type="evidence" value="ECO:0007669"/>
    <property type="project" value="TreeGrafter"/>
</dbReference>
<evidence type="ECO:0000313" key="6">
    <source>
        <dbReference type="EMBL" id="KPJ20526.1"/>
    </source>
</evidence>
<protein>
    <submittedName>
        <fullName evidence="6">Juvenile hormone epoxide hydrolase</fullName>
    </submittedName>
</protein>
<reference evidence="6 7" key="1">
    <citation type="journal article" date="2015" name="Nat. Commun.">
        <title>Outbred genome sequencing and CRISPR/Cas9 gene editing in butterflies.</title>
        <authorList>
            <person name="Li X."/>
            <person name="Fan D."/>
            <person name="Zhang W."/>
            <person name="Liu G."/>
            <person name="Zhang L."/>
            <person name="Zhao L."/>
            <person name="Fang X."/>
            <person name="Chen L."/>
            <person name="Dong Y."/>
            <person name="Chen Y."/>
            <person name="Ding Y."/>
            <person name="Zhao R."/>
            <person name="Feng M."/>
            <person name="Zhu Y."/>
            <person name="Feng Y."/>
            <person name="Jiang X."/>
            <person name="Zhu D."/>
            <person name="Xiang H."/>
            <person name="Feng X."/>
            <person name="Li S."/>
            <person name="Wang J."/>
            <person name="Zhang G."/>
            <person name="Kronforst M.R."/>
            <person name="Wang W."/>
        </authorList>
    </citation>
    <scope>NUCLEOTIDE SEQUENCE [LARGE SCALE GENOMIC DNA]</scope>
    <source>
        <strain evidence="6">Ya'a_city_454_Pm</strain>
        <tissue evidence="6">Whole body</tissue>
    </source>
</reference>
<proteinExistence type="inferred from homology"/>
<keyword evidence="3 6" id="KW-0378">Hydrolase</keyword>
<dbReference type="Gene3D" id="3.40.50.1820">
    <property type="entry name" value="alpha/beta hydrolase"/>
    <property type="match status" value="3"/>
</dbReference>
<comment type="similarity">
    <text evidence="1">Belongs to the peptidase S33 family.</text>
</comment>
<dbReference type="InterPro" id="IPR029058">
    <property type="entry name" value="AB_hydrolase_fold"/>
</dbReference>
<organism evidence="6 7">
    <name type="scientific">Papilio machaon</name>
    <name type="common">Old World swallowtail butterfly</name>
    <dbReference type="NCBI Taxonomy" id="76193"/>
    <lineage>
        <taxon>Eukaryota</taxon>
        <taxon>Metazoa</taxon>
        <taxon>Ecdysozoa</taxon>
        <taxon>Arthropoda</taxon>
        <taxon>Hexapoda</taxon>
        <taxon>Insecta</taxon>
        <taxon>Pterygota</taxon>
        <taxon>Neoptera</taxon>
        <taxon>Endopterygota</taxon>
        <taxon>Lepidoptera</taxon>
        <taxon>Glossata</taxon>
        <taxon>Ditrysia</taxon>
        <taxon>Papilionoidea</taxon>
        <taxon>Papilionidae</taxon>
        <taxon>Papilioninae</taxon>
        <taxon>Papilio</taxon>
    </lineage>
</organism>
<name>A0A0N1IBG8_PAPMA</name>
<dbReference type="InParanoid" id="A0A0N1IBG8"/>
<sequence length="1299" mass="148477">MAKMLGIIVLLVILAIAYKVWSSQNKEPPQLPRLDPQEWWGPNELRGKEDKSIRPFQVQFTDEMINDLKNRLKNRRPFTPPLEGVGFEYGFNTKSIDGWLNYWAEEYPFKEREAFFNKFPHYKTNIQGLDIHFIRVKPQVPSNVEVLPLLILHGWPGSVLEFYEAIPLLTQRAPGYNFAFEVIVPSLPGFGFSDAAVRPGLATPQIAVIFKNLMSRLGFDKFYLQGGDWGANIGSAMVTLFPDVFLGYHTNMPVALVSVALTDSPSGLLAYILEKFFLWTRREHRNKVEGGLGFRFTKEQLIDGLMVYWTTGCITTSMRLYAEDLSKKKRDLGLDEFTTPVPTWAFQAKNEVWYQPPSILKTKFINLLGTTVLEDGGHFLAFELPQIYADDVFKAMLGIIVLLIILGIAYKVWSSQNKEPPQMPRLDPQEWWGPNELKGKEDKSIRPFQVQFTDEMINDLKNRLKNRRPFTPPLEGVGFEYGFNTKSIDYWLNYWAEEYPFKEREAFFNKFPHYKTNIQGLDIHFIRVKPQVPSNVEVLPLLIMHGWPGSVREFYEAIPLLTQRAPGYNFAFEVIIPSLPGYGFSDAAVRPGLATPQIAVIFKNLMSKLGFDKFYLQGGDWGSVIGASMVTLFPDVVLGYHTNMAMTHNGKSTLKTILGAYLPSLVVEKHLASRMYPLSSIFAFFMEEFGYFHLQATKPDTIGVGLTDSPSGLLAYILEKFFLWTRREHRNKVDGGHGFRFTKEQLIDCLMVYWTTGCITTSMRLYAEDLSKKNRDLGLNNFTTPVPTWAFQAKNEIIYQPPSILKTKFINLLGTTVLEDGGHFLAFELPQIFADDIFKAMSKILLGFGALVVVYIAWSALSSESPKRLEIDQNEWWGPNELKGKEDTSIRPFKVQFTDEMIKDLRNRLKNHRPFTPPLEGIAFQYGFNTKALEPWIKYWAEEYPFKEREAFFNKFPHYKTNIQGLDIHFIRVKPQVPAGVEVVPLLIMHGWPGSIREFYEAIPILTRQQPGYNFAFELIAPSLPGFGFSDAPVRPGLSTTQTAVIFKNLMMRLGFKKFYIQGGDWGSVTGAAMATLYPEEVLGYHTNMPVVQGGFKTMLGAFFPSLVVESHLADRMYPLSDFFAFLMEEFGYFHIQATKPDTVGVALTDSPSGLLAYILEKFSTNTNRNHRKLPDGGLERRFTKTQLIDNLMVYWSTNRITTSVRLYAEELSNKNRELEIDEYPTPVPTWAFQAKYEGMYQPPSILKTKYINLLGTTVLEDGGHFLAFELPEIFAKDVFKAVDAFKNWHKNDAKNTEL</sequence>
<evidence type="ECO:0000259" key="5">
    <source>
        <dbReference type="Pfam" id="PF06441"/>
    </source>
</evidence>
<dbReference type="PANTHER" id="PTHR21661:SF35">
    <property type="entry name" value="EPOXIDE HYDROLASE"/>
    <property type="match status" value="1"/>
</dbReference>
<gene>
    <name evidence="6" type="ORF">RR48_01353</name>
</gene>